<evidence type="ECO:0000313" key="2">
    <source>
        <dbReference type="Proteomes" id="UP001209878"/>
    </source>
</evidence>
<sequence>MELSGNISYFDNYIEGELVMFRHKTLPYAVHTFQRRCNTHAACHCTIAIRSGDDVIVIDVCGPGGTPASRIPQIEVQLYLNGDLTPGTKIEQYNGGTIL</sequence>
<proteinExistence type="predicted"/>
<protein>
    <submittedName>
        <fullName evidence="1">Uncharacterized protein</fullName>
    </submittedName>
</protein>
<name>A0AAD9NFK8_RIDPI</name>
<reference evidence="1" key="1">
    <citation type="journal article" date="2023" name="Mol. Biol. Evol.">
        <title>Third-Generation Sequencing Reveals the Adaptive Role of the Epigenome in Three Deep-Sea Polychaetes.</title>
        <authorList>
            <person name="Perez M."/>
            <person name="Aroh O."/>
            <person name="Sun Y."/>
            <person name="Lan Y."/>
            <person name="Juniper S.K."/>
            <person name="Young C.R."/>
            <person name="Angers B."/>
            <person name="Qian P.Y."/>
        </authorList>
    </citation>
    <scope>NUCLEOTIDE SEQUENCE</scope>
    <source>
        <strain evidence="1">R07B-5</strain>
    </source>
</reference>
<evidence type="ECO:0000313" key="1">
    <source>
        <dbReference type="EMBL" id="KAK2168442.1"/>
    </source>
</evidence>
<dbReference type="Proteomes" id="UP001209878">
    <property type="component" value="Unassembled WGS sequence"/>
</dbReference>
<gene>
    <name evidence="1" type="ORF">NP493_1225g02005</name>
</gene>
<dbReference type="AlphaFoldDB" id="A0AAD9NFK8"/>
<keyword evidence="2" id="KW-1185">Reference proteome</keyword>
<organism evidence="1 2">
    <name type="scientific">Ridgeia piscesae</name>
    <name type="common">Tubeworm</name>
    <dbReference type="NCBI Taxonomy" id="27915"/>
    <lineage>
        <taxon>Eukaryota</taxon>
        <taxon>Metazoa</taxon>
        <taxon>Spiralia</taxon>
        <taxon>Lophotrochozoa</taxon>
        <taxon>Annelida</taxon>
        <taxon>Polychaeta</taxon>
        <taxon>Sedentaria</taxon>
        <taxon>Canalipalpata</taxon>
        <taxon>Sabellida</taxon>
        <taxon>Siboglinidae</taxon>
        <taxon>Ridgeia</taxon>
    </lineage>
</organism>
<accession>A0AAD9NFK8</accession>
<dbReference type="EMBL" id="JAODUO010001231">
    <property type="protein sequence ID" value="KAK2168442.1"/>
    <property type="molecule type" value="Genomic_DNA"/>
</dbReference>
<comment type="caution">
    <text evidence="1">The sequence shown here is derived from an EMBL/GenBank/DDBJ whole genome shotgun (WGS) entry which is preliminary data.</text>
</comment>